<dbReference type="InterPro" id="IPR018625">
    <property type="entry name" value="Pet100"/>
</dbReference>
<dbReference type="AlphaFoldDB" id="A0A7R9BNT1"/>
<gene>
    <name evidence="9" type="ORF">NMOB1V02_LOCUS6154</name>
</gene>
<comment type="similarity">
    <text evidence="8">Belongs to the PET100 family.</text>
</comment>
<accession>A0A7R9BNT1</accession>
<name>A0A7R9BNT1_9CRUS</name>
<organism evidence="9">
    <name type="scientific">Notodromas monacha</name>
    <dbReference type="NCBI Taxonomy" id="399045"/>
    <lineage>
        <taxon>Eukaryota</taxon>
        <taxon>Metazoa</taxon>
        <taxon>Ecdysozoa</taxon>
        <taxon>Arthropoda</taxon>
        <taxon>Crustacea</taxon>
        <taxon>Oligostraca</taxon>
        <taxon>Ostracoda</taxon>
        <taxon>Podocopa</taxon>
        <taxon>Podocopida</taxon>
        <taxon>Cypridocopina</taxon>
        <taxon>Cypridoidea</taxon>
        <taxon>Cyprididae</taxon>
        <taxon>Notodromas</taxon>
    </lineage>
</organism>
<keyword evidence="3" id="KW-0812">Transmembrane</keyword>
<evidence type="ECO:0000256" key="8">
    <source>
        <dbReference type="ARBA" id="ARBA00038077"/>
    </source>
</evidence>
<keyword evidence="10" id="KW-1185">Reference proteome</keyword>
<keyword evidence="5" id="KW-1133">Transmembrane helix</keyword>
<evidence type="ECO:0008006" key="11">
    <source>
        <dbReference type="Google" id="ProtNLM"/>
    </source>
</evidence>
<dbReference type="OrthoDB" id="18175at2759"/>
<evidence type="ECO:0000256" key="6">
    <source>
        <dbReference type="ARBA" id="ARBA00023128"/>
    </source>
</evidence>
<keyword evidence="6" id="KW-0496">Mitochondrion</keyword>
<evidence type="ECO:0000256" key="7">
    <source>
        <dbReference type="ARBA" id="ARBA00023136"/>
    </source>
</evidence>
<evidence type="ECO:0000256" key="4">
    <source>
        <dbReference type="ARBA" id="ARBA00022946"/>
    </source>
</evidence>
<evidence type="ECO:0000313" key="9">
    <source>
        <dbReference type="EMBL" id="CAD7278451.1"/>
    </source>
</evidence>
<protein>
    <recommendedName>
        <fullName evidence="11">Protein PET100 homolog, mitochondrial</fullName>
    </recommendedName>
</protein>
<evidence type="ECO:0000256" key="3">
    <source>
        <dbReference type="ARBA" id="ARBA00022692"/>
    </source>
</evidence>
<evidence type="ECO:0000256" key="5">
    <source>
        <dbReference type="ARBA" id="ARBA00022989"/>
    </source>
</evidence>
<sequence length="77" mass="9225">MGNWMLEVFRMGVYVSFPVVAFYCFNQPQFFEEWVIQTKQECFPPESKSHPPELKEAIAEFQRKHQEKLLKQLGDKK</sequence>
<dbReference type="Proteomes" id="UP000678499">
    <property type="component" value="Unassembled WGS sequence"/>
</dbReference>
<dbReference type="GO" id="GO:0051082">
    <property type="term" value="F:unfolded protein binding"/>
    <property type="evidence" value="ECO:0007669"/>
    <property type="project" value="TreeGrafter"/>
</dbReference>
<dbReference type="Pfam" id="PF09803">
    <property type="entry name" value="Pet100"/>
    <property type="match status" value="1"/>
</dbReference>
<dbReference type="EMBL" id="OA883269">
    <property type="protein sequence ID" value="CAD7278451.1"/>
    <property type="molecule type" value="Genomic_DNA"/>
</dbReference>
<dbReference type="GO" id="GO:0005743">
    <property type="term" value="C:mitochondrial inner membrane"/>
    <property type="evidence" value="ECO:0007669"/>
    <property type="project" value="TreeGrafter"/>
</dbReference>
<keyword evidence="4" id="KW-0809">Transit peptide</keyword>
<evidence type="ECO:0000313" key="10">
    <source>
        <dbReference type="Proteomes" id="UP000678499"/>
    </source>
</evidence>
<evidence type="ECO:0000256" key="2">
    <source>
        <dbReference type="ARBA" id="ARBA00004325"/>
    </source>
</evidence>
<reference evidence="9" key="1">
    <citation type="submission" date="2020-11" db="EMBL/GenBank/DDBJ databases">
        <authorList>
            <person name="Tran Van P."/>
        </authorList>
    </citation>
    <scope>NUCLEOTIDE SEQUENCE</scope>
</reference>
<dbReference type="PANTHER" id="PTHR33968">
    <property type="entry name" value="PROTEIN PET100 HOMOLOG, MITOCHONDRIAL"/>
    <property type="match status" value="1"/>
</dbReference>
<proteinExistence type="inferred from homology"/>
<dbReference type="EMBL" id="CAJPEX010001232">
    <property type="protein sequence ID" value="CAG0918603.1"/>
    <property type="molecule type" value="Genomic_DNA"/>
</dbReference>
<dbReference type="PANTHER" id="PTHR33968:SF1">
    <property type="entry name" value="PROTEIN PET100 HOMOLOG, MITOCHONDRIAL"/>
    <property type="match status" value="1"/>
</dbReference>
<keyword evidence="7" id="KW-0472">Membrane</keyword>
<dbReference type="GO" id="GO:0033617">
    <property type="term" value="P:mitochondrial respiratory chain complex IV assembly"/>
    <property type="evidence" value="ECO:0007669"/>
    <property type="project" value="InterPro"/>
</dbReference>
<comment type="subcellular location">
    <subcellularLocation>
        <location evidence="1">Membrane</location>
        <topology evidence="1">Single-pass membrane protein</topology>
    </subcellularLocation>
    <subcellularLocation>
        <location evidence="2">Mitochondrion membrane</location>
    </subcellularLocation>
</comment>
<evidence type="ECO:0000256" key="1">
    <source>
        <dbReference type="ARBA" id="ARBA00004167"/>
    </source>
</evidence>